<dbReference type="AlphaFoldDB" id="A0A9D1SZW7"/>
<proteinExistence type="predicted"/>
<organism evidence="1 2">
    <name type="scientific">Candidatus Aphodoplasma excrementigallinarum</name>
    <dbReference type="NCBI Taxonomy" id="2840673"/>
    <lineage>
        <taxon>Bacteria</taxon>
        <taxon>Bacillati</taxon>
        <taxon>Bacillota</taxon>
        <taxon>Clostridia</taxon>
        <taxon>Eubacteriales</taxon>
        <taxon>Candidatus Aphodoplasma</taxon>
    </lineage>
</organism>
<gene>
    <name evidence="1" type="ORF">IAC74_02615</name>
</gene>
<dbReference type="InterPro" id="IPR036237">
    <property type="entry name" value="Xyl_isomerase-like_sf"/>
</dbReference>
<evidence type="ECO:0000313" key="2">
    <source>
        <dbReference type="Proteomes" id="UP000886743"/>
    </source>
</evidence>
<dbReference type="Proteomes" id="UP000886743">
    <property type="component" value="Unassembled WGS sequence"/>
</dbReference>
<dbReference type="Gene3D" id="3.20.20.150">
    <property type="entry name" value="Divalent-metal-dependent TIM barrel enzymes"/>
    <property type="match status" value="1"/>
</dbReference>
<reference evidence="1" key="1">
    <citation type="submission" date="2020-10" db="EMBL/GenBank/DDBJ databases">
        <authorList>
            <person name="Gilroy R."/>
        </authorList>
    </citation>
    <scope>NUCLEOTIDE SEQUENCE</scope>
    <source>
        <strain evidence="1">4920</strain>
    </source>
</reference>
<accession>A0A9D1SZW7</accession>
<sequence length="217" mass="24418">GLYPAPHDLSSPSLQADFNDAVADELICMTKTPGLSFHPALTQLPADVPFEQVFQTIVSNAQFLKEKYSNMEFVALENCDTPIWGDLLKPAVITRLIDESGCAFLLDISHAFCASQWLGMPFFEYFKRLPLSKTIEIHINGWVIAQDDIMCHTKINDEGYRALEFVLGYCQPEIITLEYGRHNDRVGAGVPVLSPETINEPAKAEIEEQIHKLRELH</sequence>
<dbReference type="SUPFAM" id="SSF51658">
    <property type="entry name" value="Xylose isomerase-like"/>
    <property type="match status" value="1"/>
</dbReference>
<dbReference type="EMBL" id="DVOF01000075">
    <property type="protein sequence ID" value="HIV02442.1"/>
    <property type="molecule type" value="Genomic_DNA"/>
</dbReference>
<feature type="non-terminal residue" evidence="1">
    <location>
        <position position="1"/>
    </location>
</feature>
<name>A0A9D1SZW7_9FIRM</name>
<comment type="caution">
    <text evidence="1">The sequence shown here is derived from an EMBL/GenBank/DDBJ whole genome shotgun (WGS) entry which is preliminary data.</text>
</comment>
<protein>
    <submittedName>
        <fullName evidence="1">DUF692 family protein</fullName>
    </submittedName>
</protein>
<reference evidence="1" key="2">
    <citation type="journal article" date="2021" name="PeerJ">
        <title>Extensive microbial diversity within the chicken gut microbiome revealed by metagenomics and culture.</title>
        <authorList>
            <person name="Gilroy R."/>
            <person name="Ravi A."/>
            <person name="Getino M."/>
            <person name="Pursley I."/>
            <person name="Horton D.L."/>
            <person name="Alikhan N.F."/>
            <person name="Baker D."/>
            <person name="Gharbi K."/>
            <person name="Hall N."/>
            <person name="Watson M."/>
            <person name="Adriaenssens E.M."/>
            <person name="Foster-Nyarko E."/>
            <person name="Jarju S."/>
            <person name="Secka A."/>
            <person name="Antonio M."/>
            <person name="Oren A."/>
            <person name="Chaudhuri R.R."/>
            <person name="La Ragione R."/>
            <person name="Hildebrand F."/>
            <person name="Pallen M.J."/>
        </authorList>
    </citation>
    <scope>NUCLEOTIDE SEQUENCE</scope>
    <source>
        <strain evidence="1">4920</strain>
    </source>
</reference>
<evidence type="ECO:0000313" key="1">
    <source>
        <dbReference type="EMBL" id="HIV02442.1"/>
    </source>
</evidence>